<gene>
    <name evidence="9" type="ORF">SD70_22840</name>
</gene>
<dbReference type="EMBL" id="JXAK01000046">
    <property type="protein sequence ID" value="KIL39009.1"/>
    <property type="molecule type" value="Genomic_DNA"/>
</dbReference>
<keyword evidence="3" id="KW-1003">Cell membrane</keyword>
<dbReference type="Pfam" id="PF00528">
    <property type="entry name" value="BPD_transp_1"/>
    <property type="match status" value="1"/>
</dbReference>
<feature type="transmembrane region" description="Helical" evidence="7">
    <location>
        <begin position="12"/>
        <end position="35"/>
    </location>
</feature>
<evidence type="ECO:0000256" key="6">
    <source>
        <dbReference type="ARBA" id="ARBA00023136"/>
    </source>
</evidence>
<evidence type="ECO:0000259" key="8">
    <source>
        <dbReference type="PROSITE" id="PS50928"/>
    </source>
</evidence>
<keyword evidence="6 7" id="KW-0472">Membrane</keyword>
<dbReference type="SUPFAM" id="SSF161098">
    <property type="entry name" value="MetI-like"/>
    <property type="match status" value="1"/>
</dbReference>
<keyword evidence="4 7" id="KW-0812">Transmembrane</keyword>
<organism evidence="9 10">
    <name type="scientific">Gordoniibacillus kamchatkensis</name>
    <dbReference type="NCBI Taxonomy" id="1590651"/>
    <lineage>
        <taxon>Bacteria</taxon>
        <taxon>Bacillati</taxon>
        <taxon>Bacillota</taxon>
        <taxon>Bacilli</taxon>
        <taxon>Bacillales</taxon>
        <taxon>Paenibacillaceae</taxon>
        <taxon>Gordoniibacillus</taxon>
    </lineage>
</organism>
<accession>A0ABR5AD87</accession>
<keyword evidence="2 7" id="KW-0813">Transport</keyword>
<comment type="similarity">
    <text evidence="7">Belongs to the binding-protein-dependent transport system permease family.</text>
</comment>
<evidence type="ECO:0000256" key="7">
    <source>
        <dbReference type="RuleBase" id="RU363032"/>
    </source>
</evidence>
<feature type="transmembrane region" description="Helical" evidence="7">
    <location>
        <begin position="109"/>
        <end position="129"/>
    </location>
</feature>
<evidence type="ECO:0000256" key="3">
    <source>
        <dbReference type="ARBA" id="ARBA00022475"/>
    </source>
</evidence>
<dbReference type="Proteomes" id="UP000031967">
    <property type="component" value="Unassembled WGS sequence"/>
</dbReference>
<evidence type="ECO:0000256" key="5">
    <source>
        <dbReference type="ARBA" id="ARBA00022989"/>
    </source>
</evidence>
<dbReference type="InterPro" id="IPR035906">
    <property type="entry name" value="MetI-like_sf"/>
</dbReference>
<sequence>MRSEDMKTRSSLLGYTLIGPAIILLLVMLFIPLLYSLQLSLQDTDLSHGAPKWIGLSGYRESWLGGELWNVSKHSIVWTGCVAGFQVLIGLLAAMMLNRKFPLRWLVRALILLPWVLPGVVAALTWRLVYDSQFGFMNSLIAKLGFGQHATDWLGTPGLAMFAVILAAVWKGFPFPMLMLLAALQSVPQEQYEAAKIDGADTWRKFVYITLPSISGVLKTVVLLVSIWTFNYFEMIYVLTGGGPIRSTHIAPTYIYELSFRNFNFGEASRVAIVSFVFILAISFVLIRQMNKTEKY</sequence>
<evidence type="ECO:0000256" key="4">
    <source>
        <dbReference type="ARBA" id="ARBA00022692"/>
    </source>
</evidence>
<feature type="domain" description="ABC transmembrane type-1" evidence="8">
    <location>
        <begin position="72"/>
        <end position="286"/>
    </location>
</feature>
<feature type="transmembrane region" description="Helical" evidence="7">
    <location>
        <begin position="268"/>
        <end position="287"/>
    </location>
</feature>
<dbReference type="PANTHER" id="PTHR43005:SF1">
    <property type="entry name" value="SPERMIDINE_PUTRESCINE TRANSPORT SYSTEM PERMEASE PROTEIN"/>
    <property type="match status" value="1"/>
</dbReference>
<evidence type="ECO:0000313" key="10">
    <source>
        <dbReference type="Proteomes" id="UP000031967"/>
    </source>
</evidence>
<keyword evidence="5 7" id="KW-1133">Transmembrane helix</keyword>
<feature type="transmembrane region" description="Helical" evidence="7">
    <location>
        <begin position="206"/>
        <end position="230"/>
    </location>
</feature>
<feature type="transmembrane region" description="Helical" evidence="7">
    <location>
        <begin position="76"/>
        <end position="97"/>
    </location>
</feature>
<protein>
    <recommendedName>
        <fullName evidence="8">ABC transmembrane type-1 domain-containing protein</fullName>
    </recommendedName>
</protein>
<keyword evidence="10" id="KW-1185">Reference proteome</keyword>
<proteinExistence type="inferred from homology"/>
<comment type="subcellular location">
    <subcellularLocation>
        <location evidence="1 7">Cell membrane</location>
        <topology evidence="1 7">Multi-pass membrane protein</topology>
    </subcellularLocation>
</comment>
<dbReference type="CDD" id="cd06261">
    <property type="entry name" value="TM_PBP2"/>
    <property type="match status" value="1"/>
</dbReference>
<comment type="caution">
    <text evidence="9">The sequence shown here is derived from an EMBL/GenBank/DDBJ whole genome shotgun (WGS) entry which is preliminary data.</text>
</comment>
<dbReference type="Gene3D" id="1.10.3720.10">
    <property type="entry name" value="MetI-like"/>
    <property type="match status" value="1"/>
</dbReference>
<feature type="transmembrane region" description="Helical" evidence="7">
    <location>
        <begin position="159"/>
        <end position="185"/>
    </location>
</feature>
<dbReference type="InterPro" id="IPR000515">
    <property type="entry name" value="MetI-like"/>
</dbReference>
<dbReference type="PANTHER" id="PTHR43005">
    <property type="entry name" value="BLR7065 PROTEIN"/>
    <property type="match status" value="1"/>
</dbReference>
<evidence type="ECO:0000256" key="1">
    <source>
        <dbReference type="ARBA" id="ARBA00004651"/>
    </source>
</evidence>
<reference evidence="9 10" key="1">
    <citation type="submission" date="2014-12" db="EMBL/GenBank/DDBJ databases">
        <title>Draft genome sequence of Paenibacillus kamchatkensis strain B-2647.</title>
        <authorList>
            <person name="Karlyshev A.V."/>
            <person name="Kudryashova E.B."/>
        </authorList>
    </citation>
    <scope>NUCLEOTIDE SEQUENCE [LARGE SCALE GENOMIC DNA]</scope>
    <source>
        <strain evidence="9 10">VKM B-2647</strain>
    </source>
</reference>
<evidence type="ECO:0000256" key="2">
    <source>
        <dbReference type="ARBA" id="ARBA00022448"/>
    </source>
</evidence>
<evidence type="ECO:0000313" key="9">
    <source>
        <dbReference type="EMBL" id="KIL39009.1"/>
    </source>
</evidence>
<name>A0ABR5AD87_9BACL</name>
<dbReference type="PROSITE" id="PS50928">
    <property type="entry name" value="ABC_TM1"/>
    <property type="match status" value="1"/>
</dbReference>